<keyword evidence="1 4" id="KW-0378">Hydrolase</keyword>
<dbReference type="Pfam" id="PF01734">
    <property type="entry name" value="Patatin"/>
    <property type="match status" value="1"/>
</dbReference>
<dbReference type="Proteomes" id="UP000565286">
    <property type="component" value="Unassembled WGS sequence"/>
</dbReference>
<dbReference type="InterPro" id="IPR050301">
    <property type="entry name" value="NTE"/>
</dbReference>
<proteinExistence type="predicted"/>
<keyword evidence="2 4" id="KW-0442">Lipid degradation</keyword>
<dbReference type="GO" id="GO:0016042">
    <property type="term" value="P:lipid catabolic process"/>
    <property type="evidence" value="ECO:0007669"/>
    <property type="project" value="UniProtKB-UniRule"/>
</dbReference>
<dbReference type="PANTHER" id="PTHR14226">
    <property type="entry name" value="NEUROPATHY TARGET ESTERASE/SWISS CHEESE D.MELANOGASTER"/>
    <property type="match status" value="1"/>
</dbReference>
<keyword evidence="8" id="KW-1185">Reference proteome</keyword>
<feature type="active site" description="Nucleophile" evidence="4">
    <location>
        <position position="67"/>
    </location>
</feature>
<evidence type="ECO:0000313" key="7">
    <source>
        <dbReference type="EMBL" id="MBB3944919.1"/>
    </source>
</evidence>
<keyword evidence="5" id="KW-0175">Coiled coil</keyword>
<evidence type="ECO:0000256" key="5">
    <source>
        <dbReference type="SAM" id="Coils"/>
    </source>
</evidence>
<sequence length="309" mass="33611">MADKKKKLSGKKRKRKDAAIDNLVPEVRDPTFALALGGGGARGICHINIVEALDELGIRPTAIAGSSIGSIIGAGMAAGMSGRDIRDYTLQLMGRKGSVANKLWSLGAASMRHAVSGFRLGQFNLELVLDALLPSAMPKTFEGLKIPLKVTATDYYAQSEVIVESGDLRQALAASSAIPALFMPIRMNDRIMIDGGIFNPVPYDHLLDKADIVIAVDVVGGPEGDGTTMPSRFESLFGASQLMMQSVISLKLRMHPPHIFLRPPVNRFKVLDFRKAQEVLAESEITKDDLKRQIERQVELYHRGHGVEV</sequence>
<evidence type="ECO:0000313" key="8">
    <source>
        <dbReference type="Proteomes" id="UP000565286"/>
    </source>
</evidence>
<dbReference type="PROSITE" id="PS51635">
    <property type="entry name" value="PNPLA"/>
    <property type="match status" value="1"/>
</dbReference>
<evidence type="ECO:0000256" key="3">
    <source>
        <dbReference type="ARBA" id="ARBA00023098"/>
    </source>
</evidence>
<keyword evidence="3 4" id="KW-0443">Lipid metabolism</keyword>
<dbReference type="PANTHER" id="PTHR14226:SF29">
    <property type="entry name" value="NEUROPATHY TARGET ESTERASE SWS"/>
    <property type="match status" value="1"/>
</dbReference>
<dbReference type="AlphaFoldDB" id="A0A7W6C5P7"/>
<feature type="coiled-coil region" evidence="5">
    <location>
        <begin position="273"/>
        <end position="300"/>
    </location>
</feature>
<evidence type="ECO:0000256" key="1">
    <source>
        <dbReference type="ARBA" id="ARBA00022801"/>
    </source>
</evidence>
<dbReference type="Gene3D" id="3.40.1090.10">
    <property type="entry name" value="Cytosolic phospholipase A2 catalytic domain"/>
    <property type="match status" value="2"/>
</dbReference>
<feature type="domain" description="PNPLA" evidence="6">
    <location>
        <begin position="34"/>
        <end position="207"/>
    </location>
</feature>
<dbReference type="InterPro" id="IPR002641">
    <property type="entry name" value="PNPLA_dom"/>
</dbReference>
<gene>
    <name evidence="7" type="ORF">GGQ73_000844</name>
</gene>
<feature type="short sequence motif" description="GXSXG" evidence="4">
    <location>
        <begin position="65"/>
        <end position="69"/>
    </location>
</feature>
<accession>A0A7W6C5P7</accession>
<feature type="active site" description="Proton acceptor" evidence="4">
    <location>
        <position position="194"/>
    </location>
</feature>
<evidence type="ECO:0000256" key="2">
    <source>
        <dbReference type="ARBA" id="ARBA00022963"/>
    </source>
</evidence>
<reference evidence="7 8" key="1">
    <citation type="submission" date="2020-08" db="EMBL/GenBank/DDBJ databases">
        <title>Genomic Encyclopedia of Type Strains, Phase IV (KMG-IV): sequencing the most valuable type-strain genomes for metagenomic binning, comparative biology and taxonomic classification.</title>
        <authorList>
            <person name="Goeker M."/>
        </authorList>
    </citation>
    <scope>NUCLEOTIDE SEQUENCE [LARGE SCALE GENOMIC DNA]</scope>
    <source>
        <strain evidence="7 8">DSM 26438</strain>
    </source>
</reference>
<comment type="caution">
    <text evidence="7">The sequence shown here is derived from an EMBL/GenBank/DDBJ whole genome shotgun (WGS) entry which is preliminary data.</text>
</comment>
<organism evidence="7 8">
    <name type="scientific">Rhizobium skierniewicense</name>
    <dbReference type="NCBI Taxonomy" id="984260"/>
    <lineage>
        <taxon>Bacteria</taxon>
        <taxon>Pseudomonadati</taxon>
        <taxon>Pseudomonadota</taxon>
        <taxon>Alphaproteobacteria</taxon>
        <taxon>Hyphomicrobiales</taxon>
        <taxon>Rhizobiaceae</taxon>
        <taxon>Rhizobium/Agrobacterium group</taxon>
        <taxon>Rhizobium</taxon>
    </lineage>
</organism>
<dbReference type="GO" id="GO:0016787">
    <property type="term" value="F:hydrolase activity"/>
    <property type="evidence" value="ECO:0007669"/>
    <property type="project" value="UniProtKB-UniRule"/>
</dbReference>
<feature type="short sequence motif" description="DGA/G" evidence="4">
    <location>
        <begin position="194"/>
        <end position="196"/>
    </location>
</feature>
<feature type="short sequence motif" description="GXGXXG" evidence="4">
    <location>
        <begin position="38"/>
        <end position="43"/>
    </location>
</feature>
<dbReference type="SUPFAM" id="SSF52151">
    <property type="entry name" value="FabD/lysophospholipase-like"/>
    <property type="match status" value="1"/>
</dbReference>
<evidence type="ECO:0000256" key="4">
    <source>
        <dbReference type="PROSITE-ProRule" id="PRU01161"/>
    </source>
</evidence>
<name>A0A7W6C5P7_9HYPH</name>
<dbReference type="EMBL" id="JACIDV010000002">
    <property type="protein sequence ID" value="MBB3944919.1"/>
    <property type="molecule type" value="Genomic_DNA"/>
</dbReference>
<dbReference type="InterPro" id="IPR016035">
    <property type="entry name" value="Acyl_Trfase/lysoPLipase"/>
</dbReference>
<evidence type="ECO:0000259" key="6">
    <source>
        <dbReference type="PROSITE" id="PS51635"/>
    </source>
</evidence>
<protein>
    <submittedName>
        <fullName evidence="7">NTE family protein</fullName>
    </submittedName>
</protein>